<keyword evidence="7" id="KW-0645">Protease</keyword>
<keyword evidence="7" id="KW-0812">Transmembrane</keyword>
<feature type="active site" evidence="6">
    <location>
        <position position="130"/>
    </location>
</feature>
<dbReference type="PANTHER" id="PTHR43390:SF1">
    <property type="entry name" value="CHLOROPLAST PROCESSING PEPTIDASE"/>
    <property type="match status" value="1"/>
</dbReference>
<feature type="transmembrane region" description="Helical" evidence="7">
    <location>
        <begin position="31"/>
        <end position="54"/>
    </location>
</feature>
<organism evidence="9 10">
    <name type="scientific">Arthrobacter psychrolactophilus</name>
    <dbReference type="NCBI Taxonomy" id="92442"/>
    <lineage>
        <taxon>Bacteria</taxon>
        <taxon>Bacillati</taxon>
        <taxon>Actinomycetota</taxon>
        <taxon>Actinomycetes</taxon>
        <taxon>Micrococcales</taxon>
        <taxon>Micrococcaceae</taxon>
        <taxon>Arthrobacter</taxon>
    </lineage>
</organism>
<keyword evidence="5 7" id="KW-0378">Hydrolase</keyword>
<dbReference type="OrthoDB" id="9815782at2"/>
<keyword evidence="7" id="KW-0472">Membrane</keyword>
<gene>
    <name evidence="9" type="primary">lepB</name>
    <name evidence="9" type="ORF">CVS30_16150</name>
</gene>
<evidence type="ECO:0000256" key="1">
    <source>
        <dbReference type="ARBA" id="ARBA00000677"/>
    </source>
</evidence>
<feature type="active site" evidence="6">
    <location>
        <position position="59"/>
    </location>
</feature>
<keyword evidence="10" id="KW-1185">Reference proteome</keyword>
<dbReference type="EC" id="3.4.21.89" evidence="4 7"/>
<comment type="catalytic activity">
    <reaction evidence="1 7">
        <text>Cleavage of hydrophobic, N-terminal signal or leader sequences from secreted and periplasmic proteins.</text>
        <dbReference type="EC" id="3.4.21.89"/>
    </reaction>
</comment>
<accession>A0A2V5IT70</accession>
<evidence type="ECO:0000256" key="6">
    <source>
        <dbReference type="PIRSR" id="PIRSR600223-1"/>
    </source>
</evidence>
<dbReference type="GO" id="GO:0004252">
    <property type="term" value="F:serine-type endopeptidase activity"/>
    <property type="evidence" value="ECO:0007669"/>
    <property type="project" value="InterPro"/>
</dbReference>
<dbReference type="GO" id="GO:0009003">
    <property type="term" value="F:signal peptidase activity"/>
    <property type="evidence" value="ECO:0007669"/>
    <property type="project" value="UniProtKB-EC"/>
</dbReference>
<evidence type="ECO:0000259" key="8">
    <source>
        <dbReference type="Pfam" id="PF10502"/>
    </source>
</evidence>
<dbReference type="Gene3D" id="2.10.109.10">
    <property type="entry name" value="Umud Fragment, subunit A"/>
    <property type="match status" value="1"/>
</dbReference>
<dbReference type="InterPro" id="IPR019533">
    <property type="entry name" value="Peptidase_S26"/>
</dbReference>
<evidence type="ECO:0000256" key="2">
    <source>
        <dbReference type="ARBA" id="ARBA00004401"/>
    </source>
</evidence>
<evidence type="ECO:0000256" key="5">
    <source>
        <dbReference type="ARBA" id="ARBA00022801"/>
    </source>
</evidence>
<comment type="similarity">
    <text evidence="3 7">Belongs to the peptidase S26 family.</text>
</comment>
<evidence type="ECO:0000256" key="3">
    <source>
        <dbReference type="ARBA" id="ARBA00009370"/>
    </source>
</evidence>
<dbReference type="GO" id="GO:0005886">
    <property type="term" value="C:plasma membrane"/>
    <property type="evidence" value="ECO:0007669"/>
    <property type="project" value="UniProtKB-SubCell"/>
</dbReference>
<protein>
    <recommendedName>
        <fullName evidence="4 7">Signal peptidase I</fullName>
        <ecNumber evidence="4 7">3.4.21.89</ecNumber>
    </recommendedName>
</protein>
<reference evidence="9 10" key="1">
    <citation type="submission" date="2018-05" db="EMBL/GenBank/DDBJ databases">
        <title>Genetic diversity of glacier-inhabiting Cryobacterium bacteria in China and description of Cryobacterium mengkeensis sp. nov. and Arthrobacter glacialis sp. nov.</title>
        <authorList>
            <person name="Liu Q."/>
            <person name="Xin Y.-H."/>
        </authorList>
    </citation>
    <scope>NUCLEOTIDE SEQUENCE [LARGE SCALE GENOMIC DNA]</scope>
    <source>
        <strain evidence="9 10">B7</strain>
    </source>
</reference>
<dbReference type="AlphaFoldDB" id="A0A2V5IT70"/>
<dbReference type="InterPro" id="IPR000223">
    <property type="entry name" value="Pept_S26A_signal_pept_1"/>
</dbReference>
<evidence type="ECO:0000256" key="4">
    <source>
        <dbReference type="ARBA" id="ARBA00013208"/>
    </source>
</evidence>
<evidence type="ECO:0000313" key="10">
    <source>
        <dbReference type="Proteomes" id="UP000247980"/>
    </source>
</evidence>
<evidence type="ECO:0000313" key="9">
    <source>
        <dbReference type="EMBL" id="PYI37343.1"/>
    </source>
</evidence>
<proteinExistence type="inferred from homology"/>
<dbReference type="InterPro" id="IPR036286">
    <property type="entry name" value="LexA/Signal_pep-like_sf"/>
</dbReference>
<dbReference type="PRINTS" id="PR00727">
    <property type="entry name" value="LEADERPTASE"/>
</dbReference>
<dbReference type="PANTHER" id="PTHR43390">
    <property type="entry name" value="SIGNAL PEPTIDASE I"/>
    <property type="match status" value="1"/>
</dbReference>
<dbReference type="InterPro" id="IPR019758">
    <property type="entry name" value="Pept_S26A_signal_pept_1_CS"/>
</dbReference>
<feature type="domain" description="Peptidase S26" evidence="8">
    <location>
        <begin position="32"/>
        <end position="236"/>
    </location>
</feature>
<dbReference type="SUPFAM" id="SSF51306">
    <property type="entry name" value="LexA/Signal peptidase"/>
    <property type="match status" value="1"/>
</dbReference>
<sequence>MAREKQQGTSERRDQKPGGWARFRHSTVGSLIINVLAAVVVIALVQTFFVKMYVVPSGSMQATLQVGDKILVNRTAYAGGVPPRGDVVVFKADEAWQEVKPSQGNVAKKLIRYFGDVTSIGPSHEKFLVKRVIGIPGDVVDCCTSAGQLTINDLPQDEPYIQGNPTFEPAGINCDSTPTSSRCFGPFKVPEGKLLVMGDNRGNSKDSVFACRGMDATEDCLKLVSVDDVIGHTFAVVLPLSRFGGVR</sequence>
<dbReference type="CDD" id="cd06530">
    <property type="entry name" value="S26_SPase_I"/>
    <property type="match status" value="1"/>
</dbReference>
<dbReference type="RefSeq" id="WP_110486586.1">
    <property type="nucleotide sequence ID" value="NZ_QJVC01000024.1"/>
</dbReference>
<dbReference type="GO" id="GO:0006465">
    <property type="term" value="P:signal peptide processing"/>
    <property type="evidence" value="ECO:0007669"/>
    <property type="project" value="InterPro"/>
</dbReference>
<dbReference type="PROSITE" id="PS00761">
    <property type="entry name" value="SPASE_I_3"/>
    <property type="match status" value="1"/>
</dbReference>
<name>A0A2V5IT70_9MICC</name>
<keyword evidence="7" id="KW-1133">Transmembrane helix</keyword>
<comment type="subcellular location">
    <subcellularLocation>
        <location evidence="2">Cell membrane</location>
        <topology evidence="2">Single-pass type II membrane protein</topology>
    </subcellularLocation>
    <subcellularLocation>
        <location evidence="7">Membrane</location>
        <topology evidence="7">Single-pass type II membrane protein</topology>
    </subcellularLocation>
</comment>
<dbReference type="Proteomes" id="UP000247980">
    <property type="component" value="Unassembled WGS sequence"/>
</dbReference>
<comment type="caution">
    <text evidence="9">The sequence shown here is derived from an EMBL/GenBank/DDBJ whole genome shotgun (WGS) entry which is preliminary data.</text>
</comment>
<evidence type="ECO:0000256" key="7">
    <source>
        <dbReference type="RuleBase" id="RU362042"/>
    </source>
</evidence>
<dbReference type="EMBL" id="QJVC01000024">
    <property type="protein sequence ID" value="PYI37343.1"/>
    <property type="molecule type" value="Genomic_DNA"/>
</dbReference>
<dbReference type="NCBIfam" id="TIGR02227">
    <property type="entry name" value="sigpep_I_bact"/>
    <property type="match status" value="1"/>
</dbReference>
<dbReference type="Pfam" id="PF10502">
    <property type="entry name" value="Peptidase_S26"/>
    <property type="match status" value="1"/>
</dbReference>